<proteinExistence type="predicted"/>
<dbReference type="SUPFAM" id="SSF56219">
    <property type="entry name" value="DNase I-like"/>
    <property type="match status" value="1"/>
</dbReference>
<dbReference type="Pfam" id="PF00078">
    <property type="entry name" value="RVT_1"/>
    <property type="match status" value="1"/>
</dbReference>
<gene>
    <name evidence="2" type="primary">jg3101</name>
    <name evidence="2" type="ORF">PAEG_LOCUS5022</name>
</gene>
<dbReference type="Proteomes" id="UP000838756">
    <property type="component" value="Unassembled WGS sequence"/>
</dbReference>
<dbReference type="SUPFAM" id="SSF56672">
    <property type="entry name" value="DNA/RNA polymerases"/>
    <property type="match status" value="1"/>
</dbReference>
<dbReference type="InterPro" id="IPR000477">
    <property type="entry name" value="RT_dom"/>
</dbReference>
<dbReference type="InterPro" id="IPR036691">
    <property type="entry name" value="Endo/exonu/phosph_ase_sf"/>
</dbReference>
<comment type="caution">
    <text evidence="2">The sequence shown here is derived from an EMBL/GenBank/DDBJ whole genome shotgun (WGS) entry which is preliminary data.</text>
</comment>
<organism evidence="2 3">
    <name type="scientific">Pararge aegeria aegeria</name>
    <dbReference type="NCBI Taxonomy" id="348720"/>
    <lineage>
        <taxon>Eukaryota</taxon>
        <taxon>Metazoa</taxon>
        <taxon>Ecdysozoa</taxon>
        <taxon>Arthropoda</taxon>
        <taxon>Hexapoda</taxon>
        <taxon>Insecta</taxon>
        <taxon>Pterygota</taxon>
        <taxon>Neoptera</taxon>
        <taxon>Endopterygota</taxon>
        <taxon>Lepidoptera</taxon>
        <taxon>Glossata</taxon>
        <taxon>Ditrysia</taxon>
        <taxon>Papilionoidea</taxon>
        <taxon>Nymphalidae</taxon>
        <taxon>Satyrinae</taxon>
        <taxon>Satyrini</taxon>
        <taxon>Parargina</taxon>
        <taxon>Pararge</taxon>
    </lineage>
</organism>
<dbReference type="AlphaFoldDB" id="A0A8S4QQV8"/>
<feature type="non-terminal residue" evidence="2">
    <location>
        <position position="763"/>
    </location>
</feature>
<dbReference type="InterPro" id="IPR043502">
    <property type="entry name" value="DNA/RNA_pol_sf"/>
</dbReference>
<dbReference type="EMBL" id="CAKXAJ010017722">
    <property type="protein sequence ID" value="CAH2217101.1"/>
    <property type="molecule type" value="Genomic_DNA"/>
</dbReference>
<dbReference type="PANTHER" id="PTHR19446">
    <property type="entry name" value="REVERSE TRANSCRIPTASES"/>
    <property type="match status" value="1"/>
</dbReference>
<dbReference type="PROSITE" id="PS50878">
    <property type="entry name" value="RT_POL"/>
    <property type="match status" value="1"/>
</dbReference>
<evidence type="ECO:0000313" key="3">
    <source>
        <dbReference type="Proteomes" id="UP000838756"/>
    </source>
</evidence>
<feature type="domain" description="Reverse transcriptase" evidence="1">
    <location>
        <begin position="464"/>
        <end position="746"/>
    </location>
</feature>
<dbReference type="CDD" id="cd01650">
    <property type="entry name" value="RT_nLTR_like"/>
    <property type="match status" value="1"/>
</dbReference>
<sequence length="763" mass="85947">MLLHVNIRSISCNFDSLTILLKRIGSPVDVLVLTECWLSKSPLLPSLPGFVTYKTSFKNQNDGVVVYVRDGLDITVEEPLFSDANCLVLKYRNELVIIAIYRSPSYKNIFNFLSSLDNVLTNLKRFSTIALVGDLNINISSNSKDPNSDVYLNVTASHAMLPAYDYPTRDMSCLDHVILKTNKKTVTLVLDSLITDHSPVILCCDLDISITNGISSVKRFDMEAVVTTLEKTDFSMLLNIEEPEEHAQTLVNMLTTIVASHSRTVIIPKKKQILKPWITQGLLRCMRHRDKLFRKTKKYPNDETEKNIYIRYRNFCNNLIKKVKREYDRNEFTRNKSKPKATWNLIKRVANLDLTKTSHTELLGISSDDNTAVNTVNKFFASIGESLAVNVAASNDCSRVYDPCFQFVVQANSMVLYSCNKEEIESVILGLRGDCATGWDNIPCSVLKQARHILAPVLSHLFNSCFSRGIFPSVFKRAVIHPIFKTGDRGNINNYRPIAILSAISKVLEKIINNRLIQYLNKFNLLSKHQFGFRSGRSTEDAILELTGEITKSLDGKEKVIGLFLDISKAFDTVSVPILVQKLEEIGIRGMVLSILKDYLTNRTQCVKIGNCISKDEILTYGVPQGSVLGPTLFLIYINQLCNISLQNVKIVAYADDMALIVRGISWIDTQKTSEKALEIIMAWLSSNRLSLNLDKSKYITFSLKRNTQPNVSFFIKAHTCAFKIANCGCNVLERVSSIKYLGVIIDDTLSWDPHVNKLIGQS</sequence>
<dbReference type="GO" id="GO:0071897">
    <property type="term" value="P:DNA biosynthetic process"/>
    <property type="evidence" value="ECO:0007669"/>
    <property type="project" value="UniProtKB-ARBA"/>
</dbReference>
<keyword evidence="3" id="KW-1185">Reference proteome</keyword>
<accession>A0A8S4QQV8</accession>
<evidence type="ECO:0000259" key="1">
    <source>
        <dbReference type="PROSITE" id="PS50878"/>
    </source>
</evidence>
<reference evidence="2" key="1">
    <citation type="submission" date="2022-03" db="EMBL/GenBank/DDBJ databases">
        <authorList>
            <person name="Lindestad O."/>
        </authorList>
    </citation>
    <scope>NUCLEOTIDE SEQUENCE</scope>
</reference>
<dbReference type="Gene3D" id="3.60.10.10">
    <property type="entry name" value="Endonuclease/exonuclease/phosphatase"/>
    <property type="match status" value="1"/>
</dbReference>
<dbReference type="OrthoDB" id="445826at2759"/>
<protein>
    <submittedName>
        <fullName evidence="2">Jg3101 protein</fullName>
    </submittedName>
</protein>
<evidence type="ECO:0000313" key="2">
    <source>
        <dbReference type="EMBL" id="CAH2217101.1"/>
    </source>
</evidence>
<name>A0A8S4QQV8_9NEOP</name>